<dbReference type="AlphaFoldDB" id="X0Y6W1"/>
<evidence type="ECO:0000313" key="1">
    <source>
        <dbReference type="EMBL" id="GAG51475.1"/>
    </source>
</evidence>
<sequence>MFDTKEFFYRLNMYDKLIRDILDFPHEVVLQTKELSTQTLKKV</sequence>
<accession>X0Y6W1</accession>
<organism evidence="1">
    <name type="scientific">marine sediment metagenome</name>
    <dbReference type="NCBI Taxonomy" id="412755"/>
    <lineage>
        <taxon>unclassified sequences</taxon>
        <taxon>metagenomes</taxon>
        <taxon>ecological metagenomes</taxon>
    </lineage>
</organism>
<gene>
    <name evidence="1" type="ORF">S01H1_84246</name>
</gene>
<protein>
    <submittedName>
        <fullName evidence="1">Uncharacterized protein</fullName>
    </submittedName>
</protein>
<proteinExistence type="predicted"/>
<comment type="caution">
    <text evidence="1">The sequence shown here is derived from an EMBL/GenBank/DDBJ whole genome shotgun (WGS) entry which is preliminary data.</text>
</comment>
<reference evidence="1" key="1">
    <citation type="journal article" date="2014" name="Front. Microbiol.">
        <title>High frequency of phylogenetically diverse reductive dehalogenase-homologous genes in deep subseafloor sedimentary metagenomes.</title>
        <authorList>
            <person name="Kawai M."/>
            <person name="Futagami T."/>
            <person name="Toyoda A."/>
            <person name="Takaki Y."/>
            <person name="Nishi S."/>
            <person name="Hori S."/>
            <person name="Arai W."/>
            <person name="Tsubouchi T."/>
            <person name="Morono Y."/>
            <person name="Uchiyama I."/>
            <person name="Ito T."/>
            <person name="Fujiyama A."/>
            <person name="Inagaki F."/>
            <person name="Takami H."/>
        </authorList>
    </citation>
    <scope>NUCLEOTIDE SEQUENCE</scope>
    <source>
        <strain evidence="1">Expedition CK06-06</strain>
    </source>
</reference>
<name>X0Y6W1_9ZZZZ</name>
<dbReference type="EMBL" id="BARS01057465">
    <property type="protein sequence ID" value="GAG51475.1"/>
    <property type="molecule type" value="Genomic_DNA"/>
</dbReference>